<dbReference type="Pfam" id="PF00126">
    <property type="entry name" value="HTH_1"/>
    <property type="match status" value="1"/>
</dbReference>
<keyword evidence="3" id="KW-0238">DNA-binding</keyword>
<evidence type="ECO:0000259" key="5">
    <source>
        <dbReference type="PROSITE" id="PS50931"/>
    </source>
</evidence>
<dbReference type="PROSITE" id="PS50931">
    <property type="entry name" value="HTH_LYSR"/>
    <property type="match status" value="1"/>
</dbReference>
<dbReference type="PANTHER" id="PTHR30118">
    <property type="entry name" value="HTH-TYPE TRANSCRIPTIONAL REGULATOR LEUO-RELATED"/>
    <property type="match status" value="1"/>
</dbReference>
<name>A0A423CZD0_9PSED</name>
<dbReference type="AlphaFoldDB" id="A0A423CZD0"/>
<dbReference type="Gene3D" id="1.10.10.10">
    <property type="entry name" value="Winged helix-like DNA-binding domain superfamily/Winged helix DNA-binding domain"/>
    <property type="match status" value="1"/>
</dbReference>
<proteinExistence type="inferred from homology"/>
<comment type="similarity">
    <text evidence="1">Belongs to the LysR transcriptional regulatory family.</text>
</comment>
<gene>
    <name evidence="6" type="ORF">BHU25_22525</name>
</gene>
<keyword evidence="2" id="KW-0805">Transcription regulation</keyword>
<dbReference type="Proteomes" id="UP000285286">
    <property type="component" value="Unassembled WGS sequence"/>
</dbReference>
<dbReference type="PANTHER" id="PTHR30118:SF15">
    <property type="entry name" value="TRANSCRIPTIONAL REGULATORY PROTEIN"/>
    <property type="match status" value="1"/>
</dbReference>
<feature type="domain" description="HTH lysR-type" evidence="5">
    <location>
        <begin position="9"/>
        <end position="66"/>
    </location>
</feature>
<dbReference type="RefSeq" id="WP_045201538.1">
    <property type="nucleotide sequence ID" value="NZ_CP158809.1"/>
</dbReference>
<accession>A0A423CZD0</accession>
<organism evidence="6 7">
    <name type="scientific">Pseudomonas vranovensis</name>
    <dbReference type="NCBI Taxonomy" id="321661"/>
    <lineage>
        <taxon>Bacteria</taxon>
        <taxon>Pseudomonadati</taxon>
        <taxon>Pseudomonadota</taxon>
        <taxon>Gammaproteobacteria</taxon>
        <taxon>Pseudomonadales</taxon>
        <taxon>Pseudomonadaceae</taxon>
        <taxon>Pseudomonas</taxon>
    </lineage>
</organism>
<dbReference type="InterPro" id="IPR036390">
    <property type="entry name" value="WH_DNA-bd_sf"/>
</dbReference>
<dbReference type="InterPro" id="IPR000847">
    <property type="entry name" value="LysR_HTH_N"/>
</dbReference>
<dbReference type="GO" id="GO:0003700">
    <property type="term" value="F:DNA-binding transcription factor activity"/>
    <property type="evidence" value="ECO:0007669"/>
    <property type="project" value="InterPro"/>
</dbReference>
<dbReference type="Gene3D" id="3.40.190.10">
    <property type="entry name" value="Periplasmic binding protein-like II"/>
    <property type="match status" value="2"/>
</dbReference>
<dbReference type="GO" id="GO:0003677">
    <property type="term" value="F:DNA binding"/>
    <property type="evidence" value="ECO:0007669"/>
    <property type="project" value="UniProtKB-KW"/>
</dbReference>
<evidence type="ECO:0000256" key="4">
    <source>
        <dbReference type="ARBA" id="ARBA00023163"/>
    </source>
</evidence>
<evidence type="ECO:0000256" key="3">
    <source>
        <dbReference type="ARBA" id="ARBA00023125"/>
    </source>
</evidence>
<protein>
    <submittedName>
        <fullName evidence="6">LysR family transcriptional regulator</fullName>
    </submittedName>
</protein>
<dbReference type="EMBL" id="MOAM01000035">
    <property type="protein sequence ID" value="ROL64659.1"/>
    <property type="molecule type" value="Genomic_DNA"/>
</dbReference>
<dbReference type="PRINTS" id="PR00039">
    <property type="entry name" value="HTHLYSR"/>
</dbReference>
<evidence type="ECO:0000256" key="2">
    <source>
        <dbReference type="ARBA" id="ARBA00023015"/>
    </source>
</evidence>
<dbReference type="InterPro" id="IPR050389">
    <property type="entry name" value="LysR-type_TF"/>
</dbReference>
<evidence type="ECO:0000256" key="1">
    <source>
        <dbReference type="ARBA" id="ARBA00009437"/>
    </source>
</evidence>
<dbReference type="SUPFAM" id="SSF53850">
    <property type="entry name" value="Periplasmic binding protein-like II"/>
    <property type="match status" value="1"/>
</dbReference>
<keyword evidence="4" id="KW-0804">Transcription</keyword>
<dbReference type="InterPro" id="IPR005119">
    <property type="entry name" value="LysR_subst-bd"/>
</dbReference>
<sequence>MHSIDIDSVDLNLLRVFVALIEEGGASRAALRLGVTQPAVSAALARLREIYADPLFERTGRGLRPTLRANELAPLIGEALNRCRQAFALSVAGKDIKGRTITIGLSDDSEIALGQSLVALIDEQLHGLRILFRQTHSGLVQDMLMHHQIDIAVSAGGLSSPLIARHRLGRGNYLCIADADNSIPSSAEDYAQRPHLLVSSGGFVGIVDEGLNAAGYKRSIRASTSHFAAVPFLLVGSKLITTVPTHAARAMERVSTLQTFPCPVPLPSYDLEIGTRVGSKHDSTLQTVKSLIIQLVDNTFCLS</sequence>
<evidence type="ECO:0000313" key="7">
    <source>
        <dbReference type="Proteomes" id="UP000285286"/>
    </source>
</evidence>
<keyword evidence="7" id="KW-1185">Reference proteome</keyword>
<comment type="caution">
    <text evidence="6">The sequence shown here is derived from an EMBL/GenBank/DDBJ whole genome shotgun (WGS) entry which is preliminary data.</text>
</comment>
<dbReference type="InterPro" id="IPR036388">
    <property type="entry name" value="WH-like_DNA-bd_sf"/>
</dbReference>
<dbReference type="Pfam" id="PF03466">
    <property type="entry name" value="LysR_substrate"/>
    <property type="match status" value="1"/>
</dbReference>
<dbReference type="SUPFAM" id="SSF46785">
    <property type="entry name" value="Winged helix' DNA-binding domain"/>
    <property type="match status" value="1"/>
</dbReference>
<evidence type="ECO:0000313" key="6">
    <source>
        <dbReference type="EMBL" id="ROL64659.1"/>
    </source>
</evidence>
<reference evidence="6 7" key="1">
    <citation type="submission" date="2016-10" db="EMBL/GenBank/DDBJ databases">
        <title>Comparative genome analysis of multiple Pseudomonas spp. focuses on biocontrol and plant growth promoting traits.</title>
        <authorList>
            <person name="Tao X.-Y."/>
            <person name="Taylor C.G."/>
        </authorList>
    </citation>
    <scope>NUCLEOTIDE SEQUENCE [LARGE SCALE GENOMIC DNA]</scope>
    <source>
        <strain evidence="6 7">15D11</strain>
    </source>
</reference>